<dbReference type="Gene3D" id="3.40.630.30">
    <property type="match status" value="1"/>
</dbReference>
<name>A0ABS9T400_9ACTN</name>
<evidence type="ECO:0000256" key="1">
    <source>
        <dbReference type="SAM" id="MobiDB-lite"/>
    </source>
</evidence>
<reference evidence="3" key="1">
    <citation type="submission" date="2022-03" db="EMBL/GenBank/DDBJ databases">
        <authorList>
            <person name="Santos J.D.N."/>
            <person name="Kallscheuer N."/>
            <person name="Jogler C."/>
            <person name="Lage O.M."/>
        </authorList>
    </citation>
    <scope>NUCLEOTIDE SEQUENCE</scope>
    <source>
        <strain evidence="3">M600PL45_2</strain>
    </source>
</reference>
<dbReference type="Proteomes" id="UP001166784">
    <property type="component" value="Unassembled WGS sequence"/>
</dbReference>
<feature type="compositionally biased region" description="Pro residues" evidence="1">
    <location>
        <begin position="208"/>
        <end position="218"/>
    </location>
</feature>
<feature type="domain" description="N-acetyltransferase" evidence="2">
    <location>
        <begin position="21"/>
        <end position="188"/>
    </location>
</feature>
<dbReference type="InterPro" id="IPR000182">
    <property type="entry name" value="GNAT_dom"/>
</dbReference>
<feature type="region of interest" description="Disordered" evidence="1">
    <location>
        <begin position="173"/>
        <end position="218"/>
    </location>
</feature>
<dbReference type="InterPro" id="IPR016181">
    <property type="entry name" value="Acyl_CoA_acyltransferase"/>
</dbReference>
<gene>
    <name evidence="3" type="ORF">MMA15_23450</name>
</gene>
<accession>A0ABS9T400</accession>
<dbReference type="EMBL" id="JAKWJU010000002">
    <property type="protein sequence ID" value="MCH6163237.1"/>
    <property type="molecule type" value="Genomic_DNA"/>
</dbReference>
<dbReference type="SUPFAM" id="SSF55729">
    <property type="entry name" value="Acyl-CoA N-acyltransferases (Nat)"/>
    <property type="match status" value="1"/>
</dbReference>
<evidence type="ECO:0000313" key="4">
    <source>
        <dbReference type="Proteomes" id="UP001166784"/>
    </source>
</evidence>
<dbReference type="RefSeq" id="WP_241063413.1">
    <property type="nucleotide sequence ID" value="NZ_JAKWJU010000002.1"/>
</dbReference>
<evidence type="ECO:0000259" key="2">
    <source>
        <dbReference type="PROSITE" id="PS51186"/>
    </source>
</evidence>
<comment type="caution">
    <text evidence="3">The sequence shown here is derived from an EMBL/GenBank/DDBJ whole genome shotgun (WGS) entry which is preliminary data.</text>
</comment>
<evidence type="ECO:0000313" key="3">
    <source>
        <dbReference type="EMBL" id="MCH6163237.1"/>
    </source>
</evidence>
<organism evidence="3 4">
    <name type="scientific">Streptomyces marispadix</name>
    <dbReference type="NCBI Taxonomy" id="2922868"/>
    <lineage>
        <taxon>Bacteria</taxon>
        <taxon>Bacillati</taxon>
        <taxon>Actinomycetota</taxon>
        <taxon>Actinomycetes</taxon>
        <taxon>Kitasatosporales</taxon>
        <taxon>Streptomycetaceae</taxon>
        <taxon>Streptomyces</taxon>
    </lineage>
</organism>
<reference evidence="3" key="2">
    <citation type="journal article" date="2023" name="Int. J. Syst. Evol. Microbiol.">
        <title>Streptomyces marispadix sp. nov., isolated from marine beach sediment of the Northern Coast of Portugal.</title>
        <authorList>
            <person name="dos Santos J.D.N."/>
            <person name="Vitorino I.R."/>
            <person name="Kallscheuer N."/>
            <person name="Srivastava A."/>
            <person name="Krautwurst S."/>
            <person name="Marz M."/>
            <person name="Jogler C."/>
            <person name="Lobo Da Cunha A."/>
            <person name="Catita J."/>
            <person name="Goncalves H."/>
            <person name="Gonzalez I."/>
            <person name="Reyes F."/>
            <person name="Lage O.M."/>
        </authorList>
    </citation>
    <scope>NUCLEOTIDE SEQUENCE</scope>
    <source>
        <strain evidence="3">M600PL45_2</strain>
    </source>
</reference>
<dbReference type="CDD" id="cd04301">
    <property type="entry name" value="NAT_SF"/>
    <property type="match status" value="1"/>
</dbReference>
<keyword evidence="4" id="KW-1185">Reference proteome</keyword>
<proteinExistence type="predicted"/>
<dbReference type="Pfam" id="PF00583">
    <property type="entry name" value="Acetyltransf_1"/>
    <property type="match status" value="1"/>
</dbReference>
<dbReference type="PROSITE" id="PS51186">
    <property type="entry name" value="GNAT"/>
    <property type="match status" value="1"/>
</dbReference>
<protein>
    <submittedName>
        <fullName evidence="3">GNAT family N-acetyltransferase</fullName>
    </submittedName>
</protein>
<sequence>MEQTAPEDLAGARIPEEASGLRIMRAELPEPAFSRFLYGEVGRDVEWTDRLPWPRERWMEWLERPGVETWVAYERGTPAGYIELDGATRDTSGRGTRPGSTVEVSYFGLLPGFRGKGIGKHLLTYGVARAWDMAERWEGRKPTARVWLHTCSKDGPYALRNYQRRGFRVFAKEVTKEPVPVPPSARDGAEAEARPPGPQEPRGTAGPSEPPAPRSASE</sequence>